<proteinExistence type="predicted"/>
<sequence>MQHRFMPVTVKVIFGLDGERIPLLLTVENKAANERYWVKFNLLFSILYSNKEELPLHRSLSPHHSGEEEEYAEHLLLTCLCTWVVQFANSLFVF</sequence>
<protein>
    <submittedName>
        <fullName evidence="1">Uncharacterized protein</fullName>
    </submittedName>
</protein>
<organism evidence="1 2">
    <name type="scientific">Liquidambar formosana</name>
    <name type="common">Formosan gum</name>
    <dbReference type="NCBI Taxonomy" id="63359"/>
    <lineage>
        <taxon>Eukaryota</taxon>
        <taxon>Viridiplantae</taxon>
        <taxon>Streptophyta</taxon>
        <taxon>Embryophyta</taxon>
        <taxon>Tracheophyta</taxon>
        <taxon>Spermatophyta</taxon>
        <taxon>Magnoliopsida</taxon>
        <taxon>eudicotyledons</taxon>
        <taxon>Gunneridae</taxon>
        <taxon>Pentapetalae</taxon>
        <taxon>Saxifragales</taxon>
        <taxon>Altingiaceae</taxon>
        <taxon>Liquidambar</taxon>
    </lineage>
</organism>
<evidence type="ECO:0000313" key="1">
    <source>
        <dbReference type="EMBL" id="KAK9293263.1"/>
    </source>
</evidence>
<dbReference type="AlphaFoldDB" id="A0AAP0SB55"/>
<dbReference type="EMBL" id="JBBPBK010000001">
    <property type="protein sequence ID" value="KAK9293263.1"/>
    <property type="molecule type" value="Genomic_DNA"/>
</dbReference>
<dbReference type="Proteomes" id="UP001415857">
    <property type="component" value="Unassembled WGS sequence"/>
</dbReference>
<name>A0AAP0SB55_LIQFO</name>
<accession>A0AAP0SB55</accession>
<reference evidence="1 2" key="1">
    <citation type="journal article" date="2024" name="Plant J.">
        <title>Genome sequences and population genomics reveal climatic adaptation and genomic divergence between two closely related sweetgum species.</title>
        <authorList>
            <person name="Xu W.Q."/>
            <person name="Ren C.Q."/>
            <person name="Zhang X.Y."/>
            <person name="Comes H.P."/>
            <person name="Liu X.H."/>
            <person name="Li Y.G."/>
            <person name="Kettle C.J."/>
            <person name="Jalonen R."/>
            <person name="Gaisberger H."/>
            <person name="Ma Y.Z."/>
            <person name="Qiu Y.X."/>
        </authorList>
    </citation>
    <scope>NUCLEOTIDE SEQUENCE [LARGE SCALE GENOMIC DNA]</scope>
    <source>
        <strain evidence="1">Hangzhou</strain>
    </source>
</reference>
<evidence type="ECO:0000313" key="2">
    <source>
        <dbReference type="Proteomes" id="UP001415857"/>
    </source>
</evidence>
<keyword evidence="2" id="KW-1185">Reference proteome</keyword>
<gene>
    <name evidence="1" type="ORF">L1049_021254</name>
</gene>
<comment type="caution">
    <text evidence="1">The sequence shown here is derived from an EMBL/GenBank/DDBJ whole genome shotgun (WGS) entry which is preliminary data.</text>
</comment>